<dbReference type="Gene3D" id="2.60.40.2310">
    <property type="match status" value="1"/>
</dbReference>
<dbReference type="PANTHER" id="PTHR10795">
    <property type="entry name" value="PROPROTEIN CONVERTASE SUBTILISIN/KEXIN"/>
    <property type="match status" value="1"/>
</dbReference>
<reference evidence="4" key="1">
    <citation type="submission" date="2020-07" db="EMBL/GenBank/DDBJ databases">
        <title>Genome sequence and genetic diversity analysis of an under-domesticated orphan crop, white fonio (Digitaria exilis).</title>
        <authorList>
            <person name="Bennetzen J.L."/>
            <person name="Chen S."/>
            <person name="Ma X."/>
            <person name="Wang X."/>
            <person name="Yssel A.E.J."/>
            <person name="Chaluvadi S.R."/>
            <person name="Johnson M."/>
            <person name="Gangashetty P."/>
            <person name="Hamidou F."/>
            <person name="Sanogo M.D."/>
            <person name="Zwaenepoel A."/>
            <person name="Wallace J."/>
            <person name="Van De Peer Y."/>
            <person name="Van Deynze A."/>
        </authorList>
    </citation>
    <scope>NUCLEOTIDE SEQUENCE</scope>
    <source>
        <tissue evidence="4">Leaves</tissue>
    </source>
</reference>
<dbReference type="OrthoDB" id="778844at2759"/>
<evidence type="ECO:0000256" key="3">
    <source>
        <dbReference type="SAM" id="MobiDB-lite"/>
    </source>
</evidence>
<comment type="caution">
    <text evidence="4">The sequence shown here is derived from an EMBL/GenBank/DDBJ whole genome shotgun (WGS) entry which is preliminary data.</text>
</comment>
<sequence>MVRHSPALESTPFARRAGHVDPNRAVDPGLVYDAGADDYLSFLCALGYTDELIAVFRTKDDPPVDCSTRTAAAGDHNYIYTRPSHRCSTSPRARNVEATYTAKVSVPAGVRVMVRPQKLRFSATKKDAGQQECIRLDVAIRQFGLVSTMGTPNWAVQTILVHGPWDFKLPSSRRP</sequence>
<evidence type="ECO:0000256" key="2">
    <source>
        <dbReference type="ARBA" id="ARBA00022729"/>
    </source>
</evidence>
<evidence type="ECO:0000256" key="1">
    <source>
        <dbReference type="ARBA" id="ARBA00011073"/>
    </source>
</evidence>
<dbReference type="GO" id="GO:0006508">
    <property type="term" value="P:proteolysis"/>
    <property type="evidence" value="ECO:0007669"/>
    <property type="project" value="InterPro"/>
</dbReference>
<dbReference type="Proteomes" id="UP000636709">
    <property type="component" value="Unassembled WGS sequence"/>
</dbReference>
<evidence type="ECO:0000313" key="5">
    <source>
        <dbReference type="Proteomes" id="UP000636709"/>
    </source>
</evidence>
<protein>
    <submittedName>
        <fullName evidence="4">Uncharacterized protein</fullName>
    </submittedName>
</protein>
<dbReference type="InterPro" id="IPR045051">
    <property type="entry name" value="SBT"/>
</dbReference>
<organism evidence="4 5">
    <name type="scientific">Digitaria exilis</name>
    <dbReference type="NCBI Taxonomy" id="1010633"/>
    <lineage>
        <taxon>Eukaryota</taxon>
        <taxon>Viridiplantae</taxon>
        <taxon>Streptophyta</taxon>
        <taxon>Embryophyta</taxon>
        <taxon>Tracheophyta</taxon>
        <taxon>Spermatophyta</taxon>
        <taxon>Magnoliopsida</taxon>
        <taxon>Liliopsida</taxon>
        <taxon>Poales</taxon>
        <taxon>Poaceae</taxon>
        <taxon>PACMAD clade</taxon>
        <taxon>Panicoideae</taxon>
        <taxon>Panicodae</taxon>
        <taxon>Paniceae</taxon>
        <taxon>Anthephorinae</taxon>
        <taxon>Digitaria</taxon>
    </lineage>
</organism>
<dbReference type="GO" id="GO:0004252">
    <property type="term" value="F:serine-type endopeptidase activity"/>
    <property type="evidence" value="ECO:0007669"/>
    <property type="project" value="InterPro"/>
</dbReference>
<accession>A0A835EJ83</accession>
<feature type="region of interest" description="Disordered" evidence="3">
    <location>
        <begin position="1"/>
        <end position="20"/>
    </location>
</feature>
<keyword evidence="2" id="KW-0732">Signal</keyword>
<keyword evidence="5" id="KW-1185">Reference proteome</keyword>
<dbReference type="EMBL" id="JACEFO010001994">
    <property type="protein sequence ID" value="KAF8690060.1"/>
    <property type="molecule type" value="Genomic_DNA"/>
</dbReference>
<proteinExistence type="inferred from homology"/>
<evidence type="ECO:0000313" key="4">
    <source>
        <dbReference type="EMBL" id="KAF8690060.1"/>
    </source>
</evidence>
<dbReference type="AlphaFoldDB" id="A0A835EJ83"/>
<dbReference type="Gene3D" id="3.40.50.200">
    <property type="entry name" value="Peptidase S8/S53 domain"/>
    <property type="match status" value="1"/>
</dbReference>
<gene>
    <name evidence="4" type="ORF">HU200_041421</name>
</gene>
<name>A0A835EJ83_9POAL</name>
<comment type="similarity">
    <text evidence="1">Belongs to the peptidase S8 family.</text>
</comment>
<dbReference type="InterPro" id="IPR036852">
    <property type="entry name" value="Peptidase_S8/S53_dom_sf"/>
</dbReference>